<protein>
    <submittedName>
        <fullName evidence="1">Uncharacterized protein</fullName>
    </submittedName>
</protein>
<proteinExistence type="predicted"/>
<name>A0A3M7RW69_BRAPC</name>
<evidence type="ECO:0000313" key="2">
    <source>
        <dbReference type="Proteomes" id="UP000276133"/>
    </source>
</evidence>
<comment type="caution">
    <text evidence="1">The sequence shown here is derived from an EMBL/GenBank/DDBJ whole genome shotgun (WGS) entry which is preliminary data.</text>
</comment>
<accession>A0A3M7RW69</accession>
<evidence type="ECO:0000313" key="1">
    <source>
        <dbReference type="EMBL" id="RNA27824.1"/>
    </source>
</evidence>
<keyword evidence="2" id="KW-1185">Reference proteome</keyword>
<dbReference type="Proteomes" id="UP000276133">
    <property type="component" value="Unassembled WGS sequence"/>
</dbReference>
<reference evidence="1 2" key="1">
    <citation type="journal article" date="2018" name="Sci. Rep.">
        <title>Genomic signatures of local adaptation to the degree of environmental predictability in rotifers.</title>
        <authorList>
            <person name="Franch-Gras L."/>
            <person name="Hahn C."/>
            <person name="Garcia-Roger E.M."/>
            <person name="Carmona M.J."/>
            <person name="Serra M."/>
            <person name="Gomez A."/>
        </authorList>
    </citation>
    <scope>NUCLEOTIDE SEQUENCE [LARGE SCALE GENOMIC DNA]</scope>
    <source>
        <strain evidence="1">HYR1</strain>
    </source>
</reference>
<gene>
    <name evidence="1" type="ORF">BpHYR1_006896</name>
</gene>
<sequence length="83" mass="9898">MLYLIQANRKIFKFGSTALIFLKYPCLINVNYRNALPPNALHFKPKFWILMLHLTHFFSRYAATKNAAVNVKILWENFMPFLY</sequence>
<dbReference type="EMBL" id="REGN01002487">
    <property type="protein sequence ID" value="RNA27824.1"/>
    <property type="molecule type" value="Genomic_DNA"/>
</dbReference>
<dbReference type="AlphaFoldDB" id="A0A3M7RW69"/>
<organism evidence="1 2">
    <name type="scientific">Brachionus plicatilis</name>
    <name type="common">Marine rotifer</name>
    <name type="synonym">Brachionus muelleri</name>
    <dbReference type="NCBI Taxonomy" id="10195"/>
    <lineage>
        <taxon>Eukaryota</taxon>
        <taxon>Metazoa</taxon>
        <taxon>Spiralia</taxon>
        <taxon>Gnathifera</taxon>
        <taxon>Rotifera</taxon>
        <taxon>Eurotatoria</taxon>
        <taxon>Monogononta</taxon>
        <taxon>Pseudotrocha</taxon>
        <taxon>Ploima</taxon>
        <taxon>Brachionidae</taxon>
        <taxon>Brachionus</taxon>
    </lineage>
</organism>